<accession>A0A0S4JDB1</accession>
<dbReference type="OMA" id="YMVKFDD"/>
<dbReference type="GO" id="GO:1990070">
    <property type="term" value="C:TRAPPI protein complex"/>
    <property type="evidence" value="ECO:0007669"/>
    <property type="project" value="TreeGrafter"/>
</dbReference>
<feature type="compositionally biased region" description="Low complexity" evidence="8">
    <location>
        <begin position="21"/>
        <end position="30"/>
    </location>
</feature>
<dbReference type="InterPro" id="IPR024096">
    <property type="entry name" value="NO_sig/Golgi_transp_ligand-bd"/>
</dbReference>
<dbReference type="GO" id="GO:0005783">
    <property type="term" value="C:endoplasmic reticulum"/>
    <property type="evidence" value="ECO:0007669"/>
    <property type="project" value="UniProtKB-SubCell"/>
</dbReference>
<keyword evidence="4" id="KW-0813">Transport</keyword>
<evidence type="ECO:0000256" key="5">
    <source>
        <dbReference type="ARBA" id="ARBA00022824"/>
    </source>
</evidence>
<dbReference type="GO" id="GO:1990071">
    <property type="term" value="C:TRAPPII protein complex"/>
    <property type="evidence" value="ECO:0007669"/>
    <property type="project" value="TreeGrafter"/>
</dbReference>
<keyword evidence="5" id="KW-0256">Endoplasmic reticulum</keyword>
<keyword evidence="10" id="KW-1185">Reference proteome</keyword>
<reference evidence="10" key="1">
    <citation type="submission" date="2015-09" db="EMBL/GenBank/DDBJ databases">
        <authorList>
            <consortium name="Pathogen Informatics"/>
        </authorList>
    </citation>
    <scope>NUCLEOTIDE SEQUENCE [LARGE SCALE GENOMIC DNA]</scope>
    <source>
        <strain evidence="10">Lake Konstanz</strain>
    </source>
</reference>
<evidence type="ECO:0000256" key="6">
    <source>
        <dbReference type="ARBA" id="ARBA00022892"/>
    </source>
</evidence>
<evidence type="ECO:0000256" key="7">
    <source>
        <dbReference type="ARBA" id="ARBA00023034"/>
    </source>
</evidence>
<dbReference type="EMBL" id="CYKH01001749">
    <property type="protein sequence ID" value="CUG89555.1"/>
    <property type="molecule type" value="Genomic_DNA"/>
</dbReference>
<comment type="similarity">
    <text evidence="3">Belongs to the TRAPP small subunits family. BET3 subfamily.</text>
</comment>
<evidence type="ECO:0000313" key="10">
    <source>
        <dbReference type="Proteomes" id="UP000051952"/>
    </source>
</evidence>
<gene>
    <name evidence="9" type="ORF">BSAL_22035</name>
</gene>
<feature type="region of interest" description="Disordered" evidence="8">
    <location>
        <begin position="11"/>
        <end position="30"/>
    </location>
</feature>
<dbReference type="VEuPathDB" id="TriTrypDB:BSAL_22035"/>
<keyword evidence="7" id="KW-0333">Golgi apparatus</keyword>
<dbReference type="Gene3D" id="3.30.1380.20">
    <property type="entry name" value="Trafficking protein particle complex subunit 3"/>
    <property type="match status" value="1"/>
</dbReference>
<dbReference type="GO" id="GO:1990072">
    <property type="term" value="C:TRAPPIII protein complex"/>
    <property type="evidence" value="ECO:0007669"/>
    <property type="project" value="TreeGrafter"/>
</dbReference>
<evidence type="ECO:0000256" key="4">
    <source>
        <dbReference type="ARBA" id="ARBA00022448"/>
    </source>
</evidence>
<name>A0A0S4JDB1_BODSA</name>
<dbReference type="AlphaFoldDB" id="A0A0S4JDB1"/>
<evidence type="ECO:0000313" key="9">
    <source>
        <dbReference type="EMBL" id="CUG89555.1"/>
    </source>
</evidence>
<evidence type="ECO:0000256" key="3">
    <source>
        <dbReference type="ARBA" id="ARBA00006218"/>
    </source>
</evidence>
<dbReference type="Proteomes" id="UP000051952">
    <property type="component" value="Unassembled WGS sequence"/>
</dbReference>
<dbReference type="PANTHER" id="PTHR20902">
    <property type="entry name" value="41-2 PROTEIN ANTIGEN-RELATED"/>
    <property type="match status" value="1"/>
</dbReference>
<comment type="subcellular location">
    <subcellularLocation>
        <location evidence="1">Endoplasmic reticulum</location>
    </subcellularLocation>
    <subcellularLocation>
        <location evidence="2">Golgi apparatus</location>
    </subcellularLocation>
</comment>
<organism evidence="9 10">
    <name type="scientific">Bodo saltans</name>
    <name type="common">Flagellated protozoan</name>
    <dbReference type="NCBI Taxonomy" id="75058"/>
    <lineage>
        <taxon>Eukaryota</taxon>
        <taxon>Discoba</taxon>
        <taxon>Euglenozoa</taxon>
        <taxon>Kinetoplastea</taxon>
        <taxon>Metakinetoplastina</taxon>
        <taxon>Eubodonida</taxon>
        <taxon>Bodonidae</taxon>
        <taxon>Bodo</taxon>
    </lineage>
</organism>
<keyword evidence="6" id="KW-0931">ER-Golgi transport</keyword>
<sequence>MRHSCKCDFKMSRPSSNYRPQQSQSIGGSQGAAASSVLDRPLRIDDNAAPKVSFSAFAFLFSEMCSRANLVPTKVKTVLETEERLATIGVQAGIRSVQLAALRDPIGFKQRPLTMEAVLRLIAEKLWVRWFGKQADFQKDTGTPRFFITDDDPLIIRHIHPTPDYVDSANHNTWFMSYASFVAGMIRGVLQSCQFPAQVATYHQPEEATPRCTWYVVEFEEHVWDRARRLKQA</sequence>
<protein>
    <submittedName>
        <fullName evidence="9">Transport protein particle (TRAPP) subunit, putative</fullName>
    </submittedName>
</protein>
<dbReference type="OrthoDB" id="10254842at2759"/>
<evidence type="ECO:0000256" key="8">
    <source>
        <dbReference type="SAM" id="MobiDB-lite"/>
    </source>
</evidence>
<dbReference type="InterPro" id="IPR007194">
    <property type="entry name" value="TRAPP_component"/>
</dbReference>
<dbReference type="InterPro" id="IPR016696">
    <property type="entry name" value="TRAPP-I_su5"/>
</dbReference>
<proteinExistence type="inferred from homology"/>
<dbReference type="CDD" id="cd14943">
    <property type="entry name" value="TRAPPC5_Trs31"/>
    <property type="match status" value="1"/>
</dbReference>
<dbReference type="GO" id="GO:0006888">
    <property type="term" value="P:endoplasmic reticulum to Golgi vesicle-mediated transport"/>
    <property type="evidence" value="ECO:0007669"/>
    <property type="project" value="TreeGrafter"/>
</dbReference>
<dbReference type="PANTHER" id="PTHR20902:SF0">
    <property type="entry name" value="TRAFFICKING PROTEIN PARTICLE COMPLEX SUBUNIT 5"/>
    <property type="match status" value="1"/>
</dbReference>
<evidence type="ECO:0000256" key="2">
    <source>
        <dbReference type="ARBA" id="ARBA00004555"/>
    </source>
</evidence>
<evidence type="ECO:0000256" key="1">
    <source>
        <dbReference type="ARBA" id="ARBA00004240"/>
    </source>
</evidence>
<dbReference type="Pfam" id="PF04051">
    <property type="entry name" value="TRAPP"/>
    <property type="match status" value="1"/>
</dbReference>
<dbReference type="SUPFAM" id="SSF111126">
    <property type="entry name" value="Ligand-binding domain in the NO signalling and Golgi transport"/>
    <property type="match status" value="1"/>
</dbReference>